<accession>A0A316ZE72</accession>
<proteinExistence type="inferred from homology"/>
<feature type="compositionally biased region" description="Low complexity" evidence="4">
    <location>
        <begin position="505"/>
        <end position="514"/>
    </location>
</feature>
<evidence type="ECO:0000256" key="4">
    <source>
        <dbReference type="SAM" id="MobiDB-lite"/>
    </source>
</evidence>
<dbReference type="PANTHER" id="PTHR13165:SF0">
    <property type="entry name" value="SERRATE RNA EFFECTOR MOLECULE HOMOLOG"/>
    <property type="match status" value="1"/>
</dbReference>
<comment type="subcellular location">
    <subcellularLocation>
        <location evidence="1">Nucleus</location>
    </subcellularLocation>
</comment>
<evidence type="ECO:0000313" key="7">
    <source>
        <dbReference type="EMBL" id="PWN98585.1"/>
    </source>
</evidence>
<evidence type="ECO:0000313" key="8">
    <source>
        <dbReference type="Proteomes" id="UP000245946"/>
    </source>
</evidence>
<dbReference type="STRING" id="58919.A0A316ZE72"/>
<comment type="similarity">
    <text evidence="2">Belongs to the ARS2 family.</text>
</comment>
<feature type="compositionally biased region" description="Basic and acidic residues" evidence="4">
    <location>
        <begin position="841"/>
        <end position="856"/>
    </location>
</feature>
<dbReference type="Proteomes" id="UP000245946">
    <property type="component" value="Unassembled WGS sequence"/>
</dbReference>
<dbReference type="AlphaFoldDB" id="A0A316ZE72"/>
<evidence type="ECO:0000256" key="1">
    <source>
        <dbReference type="ARBA" id="ARBA00004123"/>
    </source>
</evidence>
<evidence type="ECO:0000259" key="6">
    <source>
        <dbReference type="Pfam" id="PF12066"/>
    </source>
</evidence>
<reference evidence="7 8" key="1">
    <citation type="journal article" date="2018" name="Mol. Biol. Evol.">
        <title>Broad Genomic Sampling Reveals a Smut Pathogenic Ancestry of the Fungal Clade Ustilaginomycotina.</title>
        <authorList>
            <person name="Kijpornyongpan T."/>
            <person name="Mondo S.J."/>
            <person name="Barry K."/>
            <person name="Sandor L."/>
            <person name="Lee J."/>
            <person name="Lipzen A."/>
            <person name="Pangilinan J."/>
            <person name="LaButti K."/>
            <person name="Hainaut M."/>
            <person name="Henrissat B."/>
            <person name="Grigoriev I.V."/>
            <person name="Spatafora J.W."/>
            <person name="Aime M.C."/>
        </authorList>
    </citation>
    <scope>NUCLEOTIDE SEQUENCE [LARGE SCALE GENOMIC DNA]</scope>
    <source>
        <strain evidence="7 8">MCA 4186</strain>
    </source>
</reference>
<feature type="region of interest" description="Disordered" evidence="4">
    <location>
        <begin position="702"/>
        <end position="735"/>
    </location>
</feature>
<sequence length="872" mass="97037">MDPMARDSYEPRAPLPDIYDEEPRMLKRRRSISPRRGPDHYEPARQRSPRMGAGTVNGYTIDPTRTDPDYLAWIARQRAREEERRGGPQGWAGGDDDWERNRWRDERGFDEPPHMRGGFDDDRYAPRMRPEDDWDRAPSRGRSYRDDDPYGPGGPDRRGAYPGSGYPGGRDARPLDPLDHDGLLPFKRYAQLLRESGHEPAALSSSPAASAELYEKYTAYRSTYQSRAMRRFFDEHREQPWFVEKYGIGESDVAARTARRKRGRVGTKARWLEELRSGKLDQVCLDVKLASPELLATLEGGLAAHEGKGLLATTTRDGEAEVLHDPDTAVTPANPHEVMIRSVPVELPRADLEAALAKLPGFQYLAMGEPHQSKRYGRMGWVVFDADTNMSDAISSLNSLPIGDGKLTYETTDRAAHARMRIAPPQASALPRLAHDLRQARDLVATLEREDRKLWHEELDAMPVDGAAPEELAWLDVDASAEIEQRCAHLDVGRGELGWEEIERQAAGGQPAPRAEGEEEPADKPEDLPPARLREILTKHLDLHLDLLRYVWHCDYYATIMCDFAEELVRRAPRHLRRVESSLQMEKGWANSLDEKHQLWVSPQTVDVEFYGGRNLEKELQDLAAPYSQLDEAEKHRCIVPVTPAEGDTAEVLCNKPFRAAIFVRKHVVNKHRAFLDQIAGNKIRDIEAYNAYILDPARTMPTLQAPGTRDGSRQSGAGQPRGTPQLASRIGMPRNQSFDSPGMLGNLPMHAPPLSLMNVGSGGMGMPMGMGVPVPFAAAGAQFGPLIRMGGSVPVQDSPVAARRGARASERSEAPLGSRLGPAPPANDLVMSEPLPEPPRPLDPRARGAPKRYEDLDSAGDGEAGELALEY</sequence>
<dbReference type="RefSeq" id="XP_025598864.1">
    <property type="nucleotide sequence ID" value="XM_025745211.1"/>
</dbReference>
<organism evidence="7 8">
    <name type="scientific">Tilletiopsis washingtonensis</name>
    <dbReference type="NCBI Taxonomy" id="58919"/>
    <lineage>
        <taxon>Eukaryota</taxon>
        <taxon>Fungi</taxon>
        <taxon>Dikarya</taxon>
        <taxon>Basidiomycota</taxon>
        <taxon>Ustilaginomycotina</taxon>
        <taxon>Exobasidiomycetes</taxon>
        <taxon>Entylomatales</taxon>
        <taxon>Entylomatales incertae sedis</taxon>
        <taxon>Tilletiopsis</taxon>
    </lineage>
</organism>
<dbReference type="OrthoDB" id="342064at2759"/>
<feature type="domain" description="SERRATE/Ars2 C-terminal" evidence="5">
    <location>
        <begin position="655"/>
        <end position="767"/>
    </location>
</feature>
<evidence type="ECO:0000256" key="3">
    <source>
        <dbReference type="ARBA" id="ARBA00023242"/>
    </source>
</evidence>
<feature type="region of interest" description="Disordered" evidence="4">
    <location>
        <begin position="79"/>
        <end position="177"/>
    </location>
</feature>
<keyword evidence="3" id="KW-0539">Nucleus</keyword>
<dbReference type="InterPro" id="IPR007042">
    <property type="entry name" value="SERRATE/Ars2_C"/>
</dbReference>
<dbReference type="Pfam" id="PF12066">
    <property type="entry name" value="SERRATE_Ars2_N"/>
    <property type="match status" value="1"/>
</dbReference>
<feature type="compositionally biased region" description="Basic and acidic residues" evidence="4">
    <location>
        <begin position="1"/>
        <end position="10"/>
    </location>
</feature>
<gene>
    <name evidence="7" type="ORF">FA09DRAFT_360299</name>
</gene>
<feature type="compositionally biased region" description="Basic and acidic residues" evidence="4">
    <location>
        <begin position="36"/>
        <end position="45"/>
    </location>
</feature>
<feature type="region of interest" description="Disordered" evidence="4">
    <location>
        <begin position="1"/>
        <end position="66"/>
    </location>
</feature>
<dbReference type="InterPro" id="IPR021933">
    <property type="entry name" value="SERRATE/Ars2_N"/>
</dbReference>
<dbReference type="GO" id="GO:0016070">
    <property type="term" value="P:RNA metabolic process"/>
    <property type="evidence" value="ECO:0007669"/>
    <property type="project" value="UniProtKB-ARBA"/>
</dbReference>
<evidence type="ECO:0000256" key="2">
    <source>
        <dbReference type="ARBA" id="ARBA00005407"/>
    </source>
</evidence>
<keyword evidence="8" id="KW-1185">Reference proteome</keyword>
<dbReference type="Pfam" id="PF04959">
    <property type="entry name" value="ARS2"/>
    <property type="match status" value="1"/>
</dbReference>
<protein>
    <submittedName>
        <fullName evidence="7">Uncharacterized protein</fullName>
    </submittedName>
</protein>
<dbReference type="InterPro" id="IPR039727">
    <property type="entry name" value="SE/Ars2"/>
</dbReference>
<dbReference type="GO" id="GO:0016604">
    <property type="term" value="C:nuclear body"/>
    <property type="evidence" value="ECO:0007669"/>
    <property type="project" value="TreeGrafter"/>
</dbReference>
<dbReference type="PANTHER" id="PTHR13165">
    <property type="entry name" value="ARSENITE-RESISTANCE PROTEIN 2"/>
    <property type="match status" value="1"/>
</dbReference>
<evidence type="ECO:0000259" key="5">
    <source>
        <dbReference type="Pfam" id="PF04959"/>
    </source>
</evidence>
<dbReference type="GeneID" id="37272755"/>
<feature type="region of interest" description="Disordered" evidence="4">
    <location>
        <begin position="505"/>
        <end position="529"/>
    </location>
</feature>
<feature type="region of interest" description="Disordered" evidence="4">
    <location>
        <begin position="796"/>
        <end position="872"/>
    </location>
</feature>
<dbReference type="GO" id="GO:0031047">
    <property type="term" value="P:regulatory ncRNA-mediated gene silencing"/>
    <property type="evidence" value="ECO:0007669"/>
    <property type="project" value="UniProtKB-ARBA"/>
</dbReference>
<dbReference type="EMBL" id="KZ819291">
    <property type="protein sequence ID" value="PWN98585.1"/>
    <property type="molecule type" value="Genomic_DNA"/>
</dbReference>
<feature type="compositionally biased region" description="Basic and acidic residues" evidence="4">
    <location>
        <begin position="99"/>
        <end position="148"/>
    </location>
</feature>
<name>A0A316ZE72_9BASI</name>
<feature type="domain" description="SERRATE/Ars2 N-terminal" evidence="6">
    <location>
        <begin position="210"/>
        <end position="289"/>
    </location>
</feature>